<protein>
    <submittedName>
        <fullName evidence="3">Uncharacterized protein</fullName>
    </submittedName>
</protein>
<evidence type="ECO:0000313" key="4">
    <source>
        <dbReference type="Proteomes" id="UP000633601"/>
    </source>
</evidence>
<sequence>MSSERPSETSPENSPASDDDALHRPRPEPRAPRRRALTWGAGALTFSVLTLGGLALSAPSGTGGSAPSTDSGPGATGAAATVVGDSGEVTVADGMTNVIEQR</sequence>
<feature type="compositionally biased region" description="Basic and acidic residues" evidence="1">
    <location>
        <begin position="20"/>
        <end position="31"/>
    </location>
</feature>
<comment type="caution">
    <text evidence="3">The sequence shown here is derived from an EMBL/GenBank/DDBJ whole genome shotgun (WGS) entry which is preliminary data.</text>
</comment>
<dbReference type="RefSeq" id="WP_191789274.1">
    <property type="nucleotide sequence ID" value="NZ_JACSQE010000002.1"/>
</dbReference>
<name>A0ABR8UYC6_9CELL</name>
<dbReference type="EMBL" id="JACSQE010000002">
    <property type="protein sequence ID" value="MBD7997540.1"/>
    <property type="molecule type" value="Genomic_DNA"/>
</dbReference>
<keyword evidence="2" id="KW-1133">Transmembrane helix</keyword>
<keyword evidence="2" id="KW-0472">Membrane</keyword>
<feature type="compositionally biased region" description="Polar residues" evidence="1">
    <location>
        <begin position="1"/>
        <end position="16"/>
    </location>
</feature>
<feature type="transmembrane region" description="Helical" evidence="2">
    <location>
        <begin position="36"/>
        <end position="58"/>
    </location>
</feature>
<proteinExistence type="predicted"/>
<accession>A0ABR8UYC6</accession>
<keyword evidence="2" id="KW-0812">Transmembrane</keyword>
<feature type="region of interest" description="Disordered" evidence="1">
    <location>
        <begin position="54"/>
        <end position="80"/>
    </location>
</feature>
<reference evidence="3 4" key="1">
    <citation type="submission" date="2020-08" db="EMBL/GenBank/DDBJ databases">
        <title>A Genomic Blueprint of the Chicken Gut Microbiome.</title>
        <authorList>
            <person name="Gilroy R."/>
            <person name="Ravi A."/>
            <person name="Getino M."/>
            <person name="Pursley I."/>
            <person name="Horton D.L."/>
            <person name="Alikhan N.-F."/>
            <person name="Baker D."/>
            <person name="Gharbi K."/>
            <person name="Hall N."/>
            <person name="Watson M."/>
            <person name="Adriaenssens E.M."/>
            <person name="Foster-Nyarko E."/>
            <person name="Jarju S."/>
            <person name="Secka A."/>
            <person name="Antonio M."/>
            <person name="Oren A."/>
            <person name="Chaudhuri R."/>
            <person name="La Ragione R.M."/>
            <person name="Hildebrand F."/>
            <person name="Pallen M.J."/>
        </authorList>
    </citation>
    <scope>NUCLEOTIDE SEQUENCE [LARGE SCALE GENOMIC DNA]</scope>
    <source>
        <strain evidence="3 4">Sa2CUA8</strain>
    </source>
</reference>
<gene>
    <name evidence="3" type="ORF">H9640_03105</name>
</gene>
<evidence type="ECO:0000256" key="2">
    <source>
        <dbReference type="SAM" id="Phobius"/>
    </source>
</evidence>
<feature type="region of interest" description="Disordered" evidence="1">
    <location>
        <begin position="1"/>
        <end position="36"/>
    </location>
</feature>
<keyword evidence="4" id="KW-1185">Reference proteome</keyword>
<evidence type="ECO:0000313" key="3">
    <source>
        <dbReference type="EMBL" id="MBD7997540.1"/>
    </source>
</evidence>
<evidence type="ECO:0000256" key="1">
    <source>
        <dbReference type="SAM" id="MobiDB-lite"/>
    </source>
</evidence>
<organism evidence="3 4">
    <name type="scientific">Oerskovia gallyi</name>
    <dbReference type="NCBI Taxonomy" id="2762226"/>
    <lineage>
        <taxon>Bacteria</taxon>
        <taxon>Bacillati</taxon>
        <taxon>Actinomycetota</taxon>
        <taxon>Actinomycetes</taxon>
        <taxon>Micrococcales</taxon>
        <taxon>Cellulomonadaceae</taxon>
        <taxon>Oerskovia</taxon>
    </lineage>
</organism>
<dbReference type="Proteomes" id="UP000633601">
    <property type="component" value="Unassembled WGS sequence"/>
</dbReference>